<gene>
    <name evidence="5" type="primary">LOC112218056</name>
</gene>
<dbReference type="AlphaFoldDB" id="A0A8C8HWJ2"/>
<keyword evidence="1" id="KW-0175">Coiled coil</keyword>
<feature type="region of interest" description="Disordered" evidence="2">
    <location>
        <begin position="165"/>
        <end position="193"/>
    </location>
</feature>
<feature type="transmembrane region" description="Helical" evidence="3">
    <location>
        <begin position="387"/>
        <end position="403"/>
    </location>
</feature>
<feature type="transmembrane region" description="Helical" evidence="3">
    <location>
        <begin position="271"/>
        <end position="291"/>
    </location>
</feature>
<organism evidence="5 6">
    <name type="scientific">Oncorhynchus tshawytscha</name>
    <name type="common">Chinook salmon</name>
    <name type="synonym">Salmo tshawytscha</name>
    <dbReference type="NCBI Taxonomy" id="74940"/>
    <lineage>
        <taxon>Eukaryota</taxon>
        <taxon>Metazoa</taxon>
        <taxon>Chordata</taxon>
        <taxon>Craniata</taxon>
        <taxon>Vertebrata</taxon>
        <taxon>Euteleostomi</taxon>
        <taxon>Actinopterygii</taxon>
        <taxon>Neopterygii</taxon>
        <taxon>Teleostei</taxon>
        <taxon>Protacanthopterygii</taxon>
        <taxon>Salmoniformes</taxon>
        <taxon>Salmonidae</taxon>
        <taxon>Salmoninae</taxon>
        <taxon>Oncorhynchus</taxon>
    </lineage>
</organism>
<dbReference type="PANTHER" id="PTHR37402">
    <property type="entry name" value="GRAM DOMAIN-CONTAINING PROTEIN 4"/>
    <property type="match status" value="1"/>
</dbReference>
<evidence type="ECO:0000259" key="4">
    <source>
        <dbReference type="SMART" id="SM00568"/>
    </source>
</evidence>
<feature type="domain" description="GRAM" evidence="4">
    <location>
        <begin position="495"/>
        <end position="575"/>
    </location>
</feature>
<reference evidence="5" key="1">
    <citation type="submission" date="2025-08" db="UniProtKB">
        <authorList>
            <consortium name="Ensembl"/>
        </authorList>
    </citation>
    <scope>IDENTIFICATION</scope>
</reference>
<keyword evidence="3" id="KW-1133">Transmembrane helix</keyword>
<keyword evidence="3" id="KW-0472">Membrane</keyword>
<dbReference type="Ensembl" id="ENSOTST00005076884.2">
    <property type="protein sequence ID" value="ENSOTSP00005070848.2"/>
    <property type="gene ID" value="ENSOTSG00005033375.2"/>
</dbReference>
<keyword evidence="6" id="KW-1185">Reference proteome</keyword>
<evidence type="ECO:0000256" key="1">
    <source>
        <dbReference type="SAM" id="Coils"/>
    </source>
</evidence>
<protein>
    <recommendedName>
        <fullName evidence="4">GRAM domain-containing protein</fullName>
    </recommendedName>
</protein>
<proteinExistence type="predicted"/>
<dbReference type="GO" id="GO:0034164">
    <property type="term" value="P:negative regulation of toll-like receptor 9 signaling pathway"/>
    <property type="evidence" value="ECO:0007669"/>
    <property type="project" value="TreeGrafter"/>
</dbReference>
<dbReference type="CDD" id="cd13221">
    <property type="entry name" value="PH-GRAM_GRAMDC4"/>
    <property type="match status" value="1"/>
</dbReference>
<sequence length="631" mass="72121">MKLCYRFRYGDAICHVKIKTKTTVLNMLKRLDKIRFRGQRPDVFLDLGESPNTSDTECSEEILMKPKPLLKIKDTEELQDPVSAPAGPGTLAMAAAIQDYQRTETDGLNEVKGHLEIALLEKHFLQEELRKLREETNIETLKHELEKERSKRLDLEQKLNLEVLKTRSEDSAPQPPRATPAAPTANSTGHPETGIYCRQLKIRTDKQKETMYSRLQTWLYDRFGGYIEDFRFQPEVNTVEPEEPLSAKRLTENMRRLKRGAKPVTNFKRNLFALSSWHSVYTSTFAFIIYVNAAWHGWAIPLFLFLAILRLSLNYLISRGWRIQWSIVPEISEPADPPKEDLTVSEKFQLVLDVAQKAQNLFGKMADVLEKIKNLFMWVHPEITQKLYIGLWVAFICSCLLPYKLMGFMMGLYAGIKFFIIDFLFRSCPKLRDKYDTPHIIWTSLPTDPQLKERGGATLSRRIQPAVARGSLGTGLACGTSLEEQTGRVYNTKKGSFHEVFNLSEDERPLAVCENGWRCCLINRDRKSPTDYIRNGVLFVTENYLCFESSSSRSNSSKKNKVIKLIDITDIQKYKVLSVLPGSGMGISIATPSTQKPLVFGAMIHRDEAFDAIFTQYMKTATMTTAINPET</sequence>
<evidence type="ECO:0000256" key="3">
    <source>
        <dbReference type="SAM" id="Phobius"/>
    </source>
</evidence>
<dbReference type="Pfam" id="PF02893">
    <property type="entry name" value="GRAM"/>
    <property type="match status" value="1"/>
</dbReference>
<dbReference type="PANTHER" id="PTHR37402:SF1">
    <property type="entry name" value="GRAM DOMAIN-CONTAINING PROTEIN 4"/>
    <property type="match status" value="1"/>
</dbReference>
<feature type="transmembrane region" description="Helical" evidence="3">
    <location>
        <begin position="297"/>
        <end position="317"/>
    </location>
</feature>
<keyword evidence="3" id="KW-0812">Transmembrane</keyword>
<evidence type="ECO:0000256" key="2">
    <source>
        <dbReference type="SAM" id="MobiDB-lite"/>
    </source>
</evidence>
<feature type="coiled-coil region" evidence="1">
    <location>
        <begin position="115"/>
        <end position="158"/>
    </location>
</feature>
<dbReference type="Gene3D" id="2.30.29.30">
    <property type="entry name" value="Pleckstrin-homology domain (PH domain)/Phosphotyrosine-binding domain (PTB)"/>
    <property type="match status" value="1"/>
</dbReference>
<dbReference type="SMART" id="SM00568">
    <property type="entry name" value="GRAM"/>
    <property type="match status" value="1"/>
</dbReference>
<evidence type="ECO:0000313" key="6">
    <source>
        <dbReference type="Proteomes" id="UP000694402"/>
    </source>
</evidence>
<dbReference type="GeneTree" id="ENSGT00390000010968"/>
<dbReference type="InterPro" id="IPR011993">
    <property type="entry name" value="PH-like_dom_sf"/>
</dbReference>
<dbReference type="InterPro" id="IPR037847">
    <property type="entry name" value="GRAMDC4"/>
</dbReference>
<accession>A0A8C8HWJ2</accession>
<dbReference type="InterPro" id="IPR004182">
    <property type="entry name" value="GRAM"/>
</dbReference>
<name>A0A8C8HWJ2_ONCTS</name>
<dbReference type="GO" id="GO:0006915">
    <property type="term" value="P:apoptotic process"/>
    <property type="evidence" value="ECO:0007669"/>
    <property type="project" value="InterPro"/>
</dbReference>
<reference evidence="5" key="2">
    <citation type="submission" date="2025-09" db="UniProtKB">
        <authorList>
            <consortium name="Ensembl"/>
        </authorList>
    </citation>
    <scope>IDENTIFICATION</scope>
</reference>
<dbReference type="InterPro" id="IPR037845">
    <property type="entry name" value="GRAMDC4_PH-GRAM"/>
</dbReference>
<dbReference type="Proteomes" id="UP000694402">
    <property type="component" value="Unassembled WGS sequence"/>
</dbReference>
<evidence type="ECO:0000313" key="5">
    <source>
        <dbReference type="Ensembl" id="ENSOTSP00005070848.2"/>
    </source>
</evidence>